<protein>
    <recommendedName>
        <fullName evidence="1">non-specific serine/threonine protein kinase</fullName>
        <ecNumber evidence="1">2.7.11.1</ecNumber>
    </recommendedName>
</protein>
<evidence type="ECO:0000256" key="5">
    <source>
        <dbReference type="ARBA" id="ARBA00022777"/>
    </source>
</evidence>
<dbReference type="PANTHER" id="PTHR24346">
    <property type="entry name" value="MAP/MICROTUBULE AFFINITY-REGULATING KINASE"/>
    <property type="match status" value="1"/>
</dbReference>
<keyword evidence="4" id="KW-0547">Nucleotide-binding</keyword>
<evidence type="ECO:0000259" key="10">
    <source>
        <dbReference type="PROSITE" id="PS50011"/>
    </source>
</evidence>
<proteinExistence type="predicted"/>
<feature type="domain" description="Protein kinase" evidence="10">
    <location>
        <begin position="85"/>
        <end position="370"/>
    </location>
</feature>
<evidence type="ECO:0000256" key="1">
    <source>
        <dbReference type="ARBA" id="ARBA00012513"/>
    </source>
</evidence>
<gene>
    <name evidence="11" type="primary">LOC107311947</name>
</gene>
<dbReference type="PROSITE" id="PS50011">
    <property type="entry name" value="PROTEIN_KINASE_DOM"/>
    <property type="match status" value="1"/>
</dbReference>
<dbReference type="AlphaFoldDB" id="A0A8C2SZC9"/>
<reference evidence="11" key="3">
    <citation type="submission" date="2025-09" db="UniProtKB">
        <authorList>
            <consortium name="Ensembl"/>
        </authorList>
    </citation>
    <scope>IDENTIFICATION</scope>
</reference>
<evidence type="ECO:0000256" key="4">
    <source>
        <dbReference type="ARBA" id="ARBA00022741"/>
    </source>
</evidence>
<sequence>MRHSDLVPGAARNQQLHLESSNTSPGMPTATKAGLEDKMTETGNVDRILPEWEENIKAIKIPACFSKMPQESGKDFPHTKQVGTYLVGRMINKGSFAKVMEGLHIPTGEKVAIKVIDKRKAKQDSYVLKNMKREPWIHQMIKHPNVVQLYETLETDNSYYMVMELCLGGDLLDRICDKQRLAEREVRRYTRQILSAVGYLHCHGIVHRGVSTFAMLTGTLPFTVEPFNIKQLHQKMVIGEISPIPSDISPGAVHFMQSLLEPDPAKRPGVKEAMKHKWLNEGFTKKILNTTTSENRLCLSELNPTVLNYMTEMMEFSLSEVTKILINNIPSSAMASYCLLLKKLLRYQKAHRRNQRESTIENNINPNKYMNVESEIPISQQAEMDTLENLRNHDISKFADRELIHLGPPTLSSKSTSCEPIHQPLLDFQENLKDFEDLAEAKKSCLQDKSQATVANNQPPSSNIQAMTSASKVPARSLMENRTITRSPLPQQDMRFKDLLKAVDDNISMPIKWHPGKEGTNLLMTVSPQISPLPRLQQIALRETKARKTSRLGRSQQLTNICPLLLVSGSKPPAFPTSHEQILTVRSMKQSKEKTTYFCNKKAKKNLNQLRHTSKTTDLNLPALSPPYQSTLREKGEILRLNFT</sequence>
<reference evidence="11" key="1">
    <citation type="submission" date="2015-11" db="EMBL/GenBank/DDBJ databases">
        <authorList>
            <consortium name="International Coturnix japonica Genome Analysis Consortium"/>
            <person name="Warren W."/>
            <person name="Burt D.W."/>
            <person name="Antin P.B."/>
            <person name="Lanford R."/>
            <person name="Gros J."/>
            <person name="Wilson R.K."/>
        </authorList>
    </citation>
    <scope>NUCLEOTIDE SEQUENCE [LARGE SCALE GENOMIC DNA]</scope>
</reference>
<dbReference type="Proteomes" id="UP000694412">
    <property type="component" value="Chromosome 3"/>
</dbReference>
<keyword evidence="2" id="KW-0723">Serine/threonine-protein kinase</keyword>
<dbReference type="PANTHER" id="PTHR24346:SF101">
    <property type="entry name" value="PROTEIN KINASE DOMAIN-CONTAINING PROTEIN"/>
    <property type="match status" value="1"/>
</dbReference>
<name>A0A8C2SZC9_COTJA</name>
<dbReference type="GO" id="GO:0005737">
    <property type="term" value="C:cytoplasm"/>
    <property type="evidence" value="ECO:0007669"/>
    <property type="project" value="TreeGrafter"/>
</dbReference>
<evidence type="ECO:0000256" key="9">
    <source>
        <dbReference type="SAM" id="MobiDB-lite"/>
    </source>
</evidence>
<evidence type="ECO:0000313" key="12">
    <source>
        <dbReference type="Proteomes" id="UP000694412"/>
    </source>
</evidence>
<evidence type="ECO:0000256" key="7">
    <source>
        <dbReference type="ARBA" id="ARBA00047899"/>
    </source>
</evidence>
<evidence type="ECO:0000313" key="11">
    <source>
        <dbReference type="Ensembl" id="ENSCJPP00005004291.1"/>
    </source>
</evidence>
<keyword evidence="12" id="KW-1185">Reference proteome</keyword>
<evidence type="ECO:0000256" key="2">
    <source>
        <dbReference type="ARBA" id="ARBA00022527"/>
    </source>
</evidence>
<organism evidence="11 12">
    <name type="scientific">Coturnix japonica</name>
    <name type="common">Japanese quail</name>
    <name type="synonym">Coturnix coturnix japonica</name>
    <dbReference type="NCBI Taxonomy" id="93934"/>
    <lineage>
        <taxon>Eukaryota</taxon>
        <taxon>Metazoa</taxon>
        <taxon>Chordata</taxon>
        <taxon>Craniata</taxon>
        <taxon>Vertebrata</taxon>
        <taxon>Euteleostomi</taxon>
        <taxon>Archelosauria</taxon>
        <taxon>Archosauria</taxon>
        <taxon>Dinosauria</taxon>
        <taxon>Saurischia</taxon>
        <taxon>Theropoda</taxon>
        <taxon>Coelurosauria</taxon>
        <taxon>Aves</taxon>
        <taxon>Neognathae</taxon>
        <taxon>Galloanserae</taxon>
        <taxon>Galliformes</taxon>
        <taxon>Phasianidae</taxon>
        <taxon>Perdicinae</taxon>
        <taxon>Coturnix</taxon>
    </lineage>
</organism>
<dbReference type="Gene3D" id="1.10.510.10">
    <property type="entry name" value="Transferase(Phosphotransferase) domain 1"/>
    <property type="match status" value="2"/>
</dbReference>
<dbReference type="SUPFAM" id="SSF56112">
    <property type="entry name" value="Protein kinase-like (PK-like)"/>
    <property type="match status" value="1"/>
</dbReference>
<keyword evidence="5" id="KW-0418">Kinase</keyword>
<dbReference type="FunFam" id="3.30.200.20:FF:000003">
    <property type="entry name" value="Non-specific serine/threonine protein kinase"/>
    <property type="match status" value="1"/>
</dbReference>
<keyword evidence="6" id="KW-0067">ATP-binding</keyword>
<dbReference type="Ensembl" id="ENSCJPT00005007226.1">
    <property type="protein sequence ID" value="ENSCJPP00005004291.1"/>
    <property type="gene ID" value="ENSCJPG00005004293.1"/>
</dbReference>
<evidence type="ECO:0000256" key="6">
    <source>
        <dbReference type="ARBA" id="ARBA00022840"/>
    </source>
</evidence>
<comment type="catalytic activity">
    <reaction evidence="7">
        <text>L-threonyl-[protein] + ATP = O-phospho-L-threonyl-[protein] + ADP + H(+)</text>
        <dbReference type="Rhea" id="RHEA:46608"/>
        <dbReference type="Rhea" id="RHEA-COMP:11060"/>
        <dbReference type="Rhea" id="RHEA-COMP:11605"/>
        <dbReference type="ChEBI" id="CHEBI:15378"/>
        <dbReference type="ChEBI" id="CHEBI:30013"/>
        <dbReference type="ChEBI" id="CHEBI:30616"/>
        <dbReference type="ChEBI" id="CHEBI:61977"/>
        <dbReference type="ChEBI" id="CHEBI:456216"/>
        <dbReference type="EC" id="2.7.11.1"/>
    </reaction>
</comment>
<keyword evidence="3" id="KW-0808">Transferase</keyword>
<dbReference type="InterPro" id="IPR011009">
    <property type="entry name" value="Kinase-like_dom_sf"/>
</dbReference>
<comment type="catalytic activity">
    <reaction evidence="8">
        <text>L-seryl-[protein] + ATP = O-phospho-L-seryl-[protein] + ADP + H(+)</text>
        <dbReference type="Rhea" id="RHEA:17989"/>
        <dbReference type="Rhea" id="RHEA-COMP:9863"/>
        <dbReference type="Rhea" id="RHEA-COMP:11604"/>
        <dbReference type="ChEBI" id="CHEBI:15378"/>
        <dbReference type="ChEBI" id="CHEBI:29999"/>
        <dbReference type="ChEBI" id="CHEBI:30616"/>
        <dbReference type="ChEBI" id="CHEBI:83421"/>
        <dbReference type="ChEBI" id="CHEBI:456216"/>
        <dbReference type="EC" id="2.7.11.1"/>
    </reaction>
</comment>
<dbReference type="GO" id="GO:0035556">
    <property type="term" value="P:intracellular signal transduction"/>
    <property type="evidence" value="ECO:0007669"/>
    <property type="project" value="TreeGrafter"/>
</dbReference>
<dbReference type="EC" id="2.7.11.1" evidence="1"/>
<dbReference type="GO" id="GO:0005524">
    <property type="term" value="F:ATP binding"/>
    <property type="evidence" value="ECO:0007669"/>
    <property type="project" value="UniProtKB-KW"/>
</dbReference>
<dbReference type="Pfam" id="PF00069">
    <property type="entry name" value="Pkinase"/>
    <property type="match status" value="1"/>
</dbReference>
<dbReference type="GeneTree" id="ENSGT00940000164803"/>
<dbReference type="InterPro" id="IPR000719">
    <property type="entry name" value="Prot_kinase_dom"/>
</dbReference>
<reference evidence="11" key="2">
    <citation type="submission" date="2025-08" db="UniProtKB">
        <authorList>
            <consortium name="Ensembl"/>
        </authorList>
    </citation>
    <scope>IDENTIFICATION</scope>
</reference>
<feature type="compositionally biased region" description="Polar residues" evidence="9">
    <location>
        <begin position="12"/>
        <end position="26"/>
    </location>
</feature>
<dbReference type="GO" id="GO:0004674">
    <property type="term" value="F:protein serine/threonine kinase activity"/>
    <property type="evidence" value="ECO:0007669"/>
    <property type="project" value="UniProtKB-KW"/>
</dbReference>
<accession>A0A8C2SZC9</accession>
<evidence type="ECO:0000256" key="3">
    <source>
        <dbReference type="ARBA" id="ARBA00022679"/>
    </source>
</evidence>
<evidence type="ECO:0000256" key="8">
    <source>
        <dbReference type="ARBA" id="ARBA00048679"/>
    </source>
</evidence>
<feature type="region of interest" description="Disordered" evidence="9">
    <location>
        <begin position="1"/>
        <end position="33"/>
    </location>
</feature>